<protein>
    <recommendedName>
        <fullName evidence="19">Inactive serine/threonine-protein kinase TEX14</fullName>
    </recommendedName>
    <alternativeName>
        <fullName evidence="21">Testis-expressed sequence 14</fullName>
    </alternativeName>
    <alternativeName>
        <fullName evidence="20">Testis-expressed sequence 14 protein</fullName>
    </alternativeName>
</protein>
<evidence type="ECO:0000256" key="20">
    <source>
        <dbReference type="ARBA" id="ARBA00081075"/>
    </source>
</evidence>
<dbReference type="GeneID" id="779474"/>
<dbReference type="FunFam" id="1.10.510.10:FF:000428">
    <property type="entry name" value="inactive serine/threonine-protein kinase TEX14 isoform X1"/>
    <property type="match status" value="1"/>
</dbReference>
<dbReference type="GO" id="GO:0008608">
    <property type="term" value="P:attachment of spindle microtubules to kinetochore"/>
    <property type="evidence" value="ECO:0000318"/>
    <property type="project" value="GO_Central"/>
</dbReference>
<keyword evidence="7" id="KW-0132">Cell division</keyword>
<dbReference type="GO" id="GO:0030496">
    <property type="term" value="C:midbody"/>
    <property type="evidence" value="ECO:0000318"/>
    <property type="project" value="GO_Central"/>
</dbReference>
<dbReference type="GO" id="GO:0000776">
    <property type="term" value="C:kinetochore"/>
    <property type="evidence" value="ECO:0000318"/>
    <property type="project" value="GO_Central"/>
</dbReference>
<keyword evidence="4" id="KW-0158">Chromosome</keyword>
<dbReference type="PROSITE" id="PS50088">
    <property type="entry name" value="ANK_REPEAT"/>
    <property type="match status" value="2"/>
</dbReference>
<dbReference type="Gene3D" id="1.10.510.10">
    <property type="entry name" value="Transferase(Phosphotransferase) domain 1"/>
    <property type="match status" value="1"/>
</dbReference>
<keyword evidence="15" id="KW-0137">Centromere</keyword>
<dbReference type="SMART" id="SM00248">
    <property type="entry name" value="ANK"/>
    <property type="match status" value="3"/>
</dbReference>
<proteinExistence type="inferred from homology"/>
<evidence type="ECO:0000313" key="26">
    <source>
        <dbReference type="RefSeq" id="XP_031752823.1"/>
    </source>
</evidence>
<evidence type="ECO:0000256" key="19">
    <source>
        <dbReference type="ARBA" id="ARBA00073130"/>
    </source>
</evidence>
<dbReference type="PROSITE" id="PS50297">
    <property type="entry name" value="ANK_REP_REGION"/>
    <property type="match status" value="1"/>
</dbReference>
<dbReference type="SUPFAM" id="SSF56112">
    <property type="entry name" value="Protein kinase-like (PK-like)"/>
    <property type="match status" value="1"/>
</dbReference>
<dbReference type="Pfam" id="PF07714">
    <property type="entry name" value="PK_Tyr_Ser-Thr"/>
    <property type="match status" value="1"/>
</dbReference>
<evidence type="ECO:0000256" key="7">
    <source>
        <dbReference type="ARBA" id="ARBA00022618"/>
    </source>
</evidence>
<keyword evidence="5" id="KW-0963">Cytoplasm</keyword>
<evidence type="ECO:0000256" key="2">
    <source>
        <dbReference type="ARBA" id="ARBA00004496"/>
    </source>
</evidence>
<evidence type="ECO:0000256" key="17">
    <source>
        <dbReference type="ARBA" id="ARBA00057673"/>
    </source>
</evidence>
<organism evidence="24">
    <name type="scientific">Xenopus tropicalis</name>
    <name type="common">Western clawed frog</name>
    <name type="synonym">Silurana tropicalis</name>
    <dbReference type="NCBI Taxonomy" id="8364"/>
    <lineage>
        <taxon>Eukaryota</taxon>
        <taxon>Metazoa</taxon>
        <taxon>Chordata</taxon>
        <taxon>Craniata</taxon>
        <taxon>Vertebrata</taxon>
        <taxon>Euteleostomi</taxon>
        <taxon>Amphibia</taxon>
        <taxon>Batrachia</taxon>
        <taxon>Anura</taxon>
        <taxon>Pipoidea</taxon>
        <taxon>Pipidae</taxon>
        <taxon>Xenopodinae</taxon>
        <taxon>Xenopus</taxon>
        <taxon>Silurana</taxon>
    </lineage>
</organism>
<dbReference type="InterPro" id="IPR002110">
    <property type="entry name" value="Ankyrin_rpt"/>
</dbReference>
<dbReference type="OrthoDB" id="5962695at2759"/>
<evidence type="ECO:0000256" key="10">
    <source>
        <dbReference type="ARBA" id="ARBA00022776"/>
    </source>
</evidence>
<keyword evidence="25" id="KW-1185">Reference proteome</keyword>
<dbReference type="KEGG" id="xtr:779474"/>
<comment type="similarity">
    <text evidence="16">Belongs to the protein kinase superfamily.</text>
</comment>
<dbReference type="GO" id="GO:0007094">
    <property type="term" value="P:mitotic spindle assembly checkpoint signaling"/>
    <property type="evidence" value="ECO:0000318"/>
    <property type="project" value="GO_Central"/>
</dbReference>
<dbReference type="Gene3D" id="1.25.40.20">
    <property type="entry name" value="Ankyrin repeat-containing domain"/>
    <property type="match status" value="1"/>
</dbReference>
<dbReference type="Pfam" id="PF12796">
    <property type="entry name" value="Ank_2"/>
    <property type="match status" value="1"/>
</dbReference>
<dbReference type="PANTHER" id="PTHR23060:SF3">
    <property type="entry name" value="TESTIS EXPRESSED 14, INTERCELLULAR BRIDGE FORMING FACTOR"/>
    <property type="match status" value="1"/>
</dbReference>
<dbReference type="Proteomes" id="UP000008143">
    <property type="component" value="Chromosome 2"/>
</dbReference>
<evidence type="ECO:0000256" key="11">
    <source>
        <dbReference type="ARBA" id="ARBA00022838"/>
    </source>
</evidence>
<dbReference type="InterPro" id="IPR039339">
    <property type="entry name" value="Tex14"/>
</dbReference>
<keyword evidence="13 22" id="KW-0040">ANK repeat</keyword>
<evidence type="ECO:0000313" key="24">
    <source>
        <dbReference type="Ensembl" id="ENSXETP00000063307"/>
    </source>
</evidence>
<dbReference type="GO" id="GO:0051301">
    <property type="term" value="P:cell division"/>
    <property type="evidence" value="ECO:0007669"/>
    <property type="project" value="UniProtKB-KW"/>
</dbReference>
<evidence type="ECO:0000256" key="8">
    <source>
        <dbReference type="ARBA" id="ARBA00022737"/>
    </source>
</evidence>
<keyword evidence="26" id="KW-0808">Transferase</keyword>
<reference evidence="24" key="2">
    <citation type="submission" date="2020-05" db="UniProtKB">
        <authorList>
            <consortium name="Ensembl"/>
        </authorList>
    </citation>
    <scope>IDENTIFICATION</scope>
</reference>
<keyword evidence="10" id="KW-0498">Mitosis</keyword>
<keyword evidence="8" id="KW-0677">Repeat</keyword>
<dbReference type="GeneTree" id="ENSGT00390000015123"/>
<dbReference type="Xenbase" id="XB-GENE-5965651">
    <property type="gene designation" value="tex14"/>
</dbReference>
<dbReference type="GO" id="GO:0005524">
    <property type="term" value="F:ATP binding"/>
    <property type="evidence" value="ECO:0007669"/>
    <property type="project" value="UniProtKB-KW"/>
</dbReference>
<comment type="function">
    <text evidence="17">Required both for the formation of intercellular bridges during meiosis and for kinetochore-microtubule attachment during mitosis. Intercellular bridges are evolutionarily conserved structures that connect differentiating germ cells and are required for spermatogenesis and male fertility. Acts by promoting the conversion of midbodies into intercellular bridges via its interaction with CEP55: interaction with CEP55 inhibits the interaction between CEP55 and PDCD6IP/ALIX and TSG101, blocking cell abscission and leading to transform midbodies into intercellular bridges. Also plays a role during mitosis: recruited to kinetochores by PLK1 during early mitosis and regulates the maturation of the outer kinetochores and microtubule attachment. Has no protein kinase activity in vitro.</text>
</comment>
<evidence type="ECO:0000256" key="13">
    <source>
        <dbReference type="ARBA" id="ARBA00023043"/>
    </source>
</evidence>
<evidence type="ECO:0000256" key="6">
    <source>
        <dbReference type="ARBA" id="ARBA00022553"/>
    </source>
</evidence>
<feature type="domain" description="Protein kinase" evidence="23">
    <location>
        <begin position="199"/>
        <end position="526"/>
    </location>
</feature>
<evidence type="ECO:0000256" key="21">
    <source>
        <dbReference type="ARBA" id="ARBA00083992"/>
    </source>
</evidence>
<evidence type="ECO:0000256" key="22">
    <source>
        <dbReference type="PROSITE-ProRule" id="PRU00023"/>
    </source>
</evidence>
<evidence type="ECO:0000256" key="1">
    <source>
        <dbReference type="ARBA" id="ARBA00004214"/>
    </source>
</evidence>
<dbReference type="PANTHER" id="PTHR23060">
    <property type="entry name" value="TESTIS EXPRESSED GENE 14"/>
    <property type="match status" value="1"/>
</dbReference>
<evidence type="ECO:0000256" key="3">
    <source>
        <dbReference type="ARBA" id="ARBA00004629"/>
    </source>
</evidence>
<dbReference type="Bgee" id="ENSXETG00000033650">
    <property type="expression patterns" value="Expressed in testis and 4 other cell types or tissues"/>
</dbReference>
<accession>A0A6I8PSS1</accession>
<evidence type="ECO:0000256" key="5">
    <source>
        <dbReference type="ARBA" id="ARBA00022490"/>
    </source>
</evidence>
<dbReference type="GO" id="GO:0045171">
    <property type="term" value="C:intercellular bridge"/>
    <property type="evidence" value="ECO:0000318"/>
    <property type="project" value="GO_Central"/>
</dbReference>
<dbReference type="FunFam" id="1.25.40.20:FF:000153">
    <property type="entry name" value="inactive serine/threonine-protein kinase TEX14 isoform X3"/>
    <property type="match status" value="1"/>
</dbReference>
<dbReference type="GO" id="GO:0005737">
    <property type="term" value="C:cytoplasm"/>
    <property type="evidence" value="ECO:0007669"/>
    <property type="project" value="UniProtKB-SubCell"/>
</dbReference>
<dbReference type="PROSITE" id="PS50011">
    <property type="entry name" value="PROTEIN_KINASE_DOM"/>
    <property type="match status" value="1"/>
</dbReference>
<evidence type="ECO:0000256" key="16">
    <source>
        <dbReference type="ARBA" id="ARBA00038349"/>
    </source>
</evidence>
<dbReference type="InterPro" id="IPR036770">
    <property type="entry name" value="Ankyrin_rpt-contain_sf"/>
</dbReference>
<gene>
    <name evidence="24 26 27" type="primary">tex14</name>
</gene>
<sequence>MSHSTNLLQPCPVQIGSIKYDCAEKQLHDEVKHGCYTKVKEMLKKGMSVDCINSLGQTPLFIAALLGLSKMVDLLLRYGSNPNHRCYDWSTPVHAAAFSGNQWSLSMLIDAGGDLRLHDQDCRNPYFWALLAGKKNNAQMIEFIERCTAHMQALIQCFPHKALRKVDSSSILIHNPSLIDLISQGSAEKPLIKYCKYGGILTNAISSFGYGKLYFTNDNHLSCMAYIPYIEERDLVQGHDKPVFSFSTGHYMTMTNLMWGYTEVTVKELMSTHQNCGKLHFADLLIAEQEYMSKLHHPHILQLLAVCLSHDLEKTCLVFERVMFGTLYSILHERRTEFPVLHMETILNILLQVIDALIFVHWRGFIHCSFSSHAINIILPGLAKLSNFEFMAESKDGKVRTDVSHFPIPKYLYRWSAPEVILGKTISTKSDLFSFCVVMQESLTDTLPWDGLDCFAVKNAVISGHNLAVDLRIAKPYDKIVSTGIQAMAKDRTMSLQDIRWKLRKDIEESRKSASETLDIECHNRYPDVTNLFHPRGTLNKEPHNLQTDTLDNDKTFSEEVTEIRCKCGPVLTCHLNSENLNKQALHTETHHSGLVCDSAHEFQNKDTISGAEVNAFYEMKYLDYQLDNERTKPDMFKNTYNMESCAEEKHVISCSVSPKRSAETDSESNTEEINSLCEITDTAEDNQITDKARRPSSLQKHIRSTTEKLKISQTLLEKINKALDSVEKSLKKSDNTHVQTYKKLSEECVSCKASDEISRDEVDYMNGQLKIKSNTVRSALGPPSQYKPPRLDHMYTQRDKKNFQSEYAMGARLKTVKKQLSWKDYCSHQTSSNGREENCNKAHRKYAEKDKDLKDSNTEPNDRCSEAYSEELFYAKANVCEGRTKYVGRTIGMASSEWTSTRLQSPQPCIARNPTKECGTASDILSNDFNIGLDNSSICPGDEFFTANFELSCCSNDQYPGLESLKIREEINLTQSASNLILCPSGSYKQAESGSDQLEMTAVEVNTLSFIHHTSSVVDIQELSTVQLPISKAGKVSTRFSTPVAGKVAPIAVLDSSALDAAENNATQNNYKKNNFKNKVFNEWTISSDADTDRAHSTLDDALERIMHLQAMETDVTDGMSKLDQDGPQE</sequence>
<dbReference type="RefSeq" id="XP_031752823.1">
    <property type="nucleotide sequence ID" value="XM_031896963.1"/>
</dbReference>
<evidence type="ECO:0000313" key="27">
    <source>
        <dbReference type="Xenbase" id="XB-GENE-5965651"/>
    </source>
</evidence>
<keyword evidence="12" id="KW-0067">ATP-binding</keyword>
<evidence type="ECO:0000256" key="15">
    <source>
        <dbReference type="ARBA" id="ARBA00023328"/>
    </source>
</evidence>
<feature type="repeat" description="ANK" evidence="22">
    <location>
        <begin position="88"/>
        <end position="120"/>
    </location>
</feature>
<keyword evidence="6" id="KW-0597">Phosphoprotein</keyword>
<dbReference type="InterPro" id="IPR001245">
    <property type="entry name" value="Ser-Thr/Tyr_kinase_cat_dom"/>
</dbReference>
<keyword evidence="14" id="KW-0131">Cell cycle</keyword>
<feature type="repeat" description="ANK" evidence="22">
    <location>
        <begin position="55"/>
        <end position="87"/>
    </location>
</feature>
<evidence type="ECO:0000256" key="9">
    <source>
        <dbReference type="ARBA" id="ARBA00022741"/>
    </source>
</evidence>
<reference evidence="26" key="3">
    <citation type="submission" date="2025-04" db="UniProtKB">
        <authorList>
            <consortium name="RefSeq"/>
        </authorList>
    </citation>
    <scope>IDENTIFICATION</scope>
    <source>
        <strain evidence="26">Nigerian</strain>
        <tissue evidence="26">Liver and blood</tissue>
    </source>
</reference>
<dbReference type="GO" id="GO:0007140">
    <property type="term" value="P:male meiotic nuclear division"/>
    <property type="evidence" value="ECO:0000318"/>
    <property type="project" value="GO_Central"/>
</dbReference>
<dbReference type="GO" id="GO:0043063">
    <property type="term" value="P:intercellular bridge organization"/>
    <property type="evidence" value="ECO:0000318"/>
    <property type="project" value="GO_Central"/>
</dbReference>
<dbReference type="InterPro" id="IPR011009">
    <property type="entry name" value="Kinase-like_dom_sf"/>
</dbReference>
<dbReference type="SMART" id="SM00220">
    <property type="entry name" value="S_TKc"/>
    <property type="match status" value="1"/>
</dbReference>
<evidence type="ECO:0000313" key="25">
    <source>
        <dbReference type="Proteomes" id="UP000008143"/>
    </source>
</evidence>
<name>A0A6I8PSS1_XENTR</name>
<dbReference type="Ensembl" id="ENSXETT00000066222">
    <property type="protein sequence ID" value="ENSXETP00000063307"/>
    <property type="gene ID" value="ENSXETG00000033650"/>
</dbReference>
<dbReference type="CTD" id="56155"/>
<comment type="subcellular location">
    <subcellularLocation>
        <location evidence="3">Chromosome</location>
        <location evidence="3">Centromere</location>
        <location evidence="3">Kinetochore</location>
    </subcellularLocation>
    <subcellularLocation>
        <location evidence="2">Cytoplasm</location>
    </subcellularLocation>
    <subcellularLocation>
        <location evidence="1">Midbody</location>
    </subcellularLocation>
</comment>
<dbReference type="SUPFAM" id="SSF48403">
    <property type="entry name" value="Ankyrin repeat"/>
    <property type="match status" value="1"/>
</dbReference>
<evidence type="ECO:0000259" key="23">
    <source>
        <dbReference type="PROSITE" id="PS50011"/>
    </source>
</evidence>
<evidence type="ECO:0000256" key="4">
    <source>
        <dbReference type="ARBA" id="ARBA00022454"/>
    </source>
</evidence>
<evidence type="ECO:0000256" key="14">
    <source>
        <dbReference type="ARBA" id="ARBA00023306"/>
    </source>
</evidence>
<reference evidence="24" key="1">
    <citation type="journal article" date="2010" name="Science">
        <title>The genome of the Western clawed frog Xenopus tropicalis.</title>
        <authorList>
            <person name="Hellsten U."/>
            <person name="Harland R.M."/>
            <person name="Gilchrist M.J."/>
            <person name="Hendrix D."/>
            <person name="Jurka J."/>
            <person name="Kapitonov V."/>
            <person name="Ovcharenko I."/>
            <person name="Putnam N.H."/>
            <person name="Shu S."/>
            <person name="Taher L."/>
            <person name="Blitz I.L."/>
            <person name="Blumberg B."/>
            <person name="Dichmann D.S."/>
            <person name="Dubchak I."/>
            <person name="Amaya E."/>
            <person name="Detter J.C."/>
            <person name="Fletcher R."/>
            <person name="Gerhard D.S."/>
            <person name="Goodstein D."/>
            <person name="Graves T."/>
            <person name="Grigoriev I.V."/>
            <person name="Grimwood J."/>
            <person name="Kawashima T."/>
            <person name="Lindquist E."/>
            <person name="Lucas S.M."/>
            <person name="Mead P.E."/>
            <person name="Mitros T."/>
            <person name="Ogino H."/>
            <person name="Ohta Y."/>
            <person name="Poliakov A.V."/>
            <person name="Pollet N."/>
            <person name="Robert J."/>
            <person name="Salamov A."/>
            <person name="Sater A.K."/>
            <person name="Schmutz J."/>
            <person name="Terry A."/>
            <person name="Vize P.D."/>
            <person name="Warren W.C."/>
            <person name="Wells D."/>
            <person name="Wills A."/>
            <person name="Wilson R.K."/>
            <person name="Zimmerman L.B."/>
            <person name="Zorn A.M."/>
            <person name="Grainger R."/>
            <person name="Grammer T."/>
            <person name="Khokha M.K."/>
            <person name="Richardson P.M."/>
            <person name="Rokhsar D.S."/>
        </authorList>
    </citation>
    <scope>NUCLEOTIDE SEQUENCE [LARGE SCALE GENOMIC DNA]</scope>
    <source>
        <strain evidence="24">Nigerian</strain>
    </source>
</reference>
<keyword evidence="11" id="KW-0995">Kinetochore</keyword>
<evidence type="ECO:0000256" key="18">
    <source>
        <dbReference type="ARBA" id="ARBA00066020"/>
    </source>
</evidence>
<comment type="subunit">
    <text evidence="18">Interacts with KIF23 and RBM44. Interacts with CEP55; inhibiting interaction between CEP55 and PDCD6IP/ALIX and TSG101.</text>
</comment>
<dbReference type="AlphaFoldDB" id="A0A6I8PSS1"/>
<keyword evidence="26" id="KW-0418">Kinase</keyword>
<dbReference type="GO" id="GO:0051306">
    <property type="term" value="P:mitotic sister chromatid separation"/>
    <property type="evidence" value="ECO:0000318"/>
    <property type="project" value="GO_Central"/>
</dbReference>
<evidence type="ECO:0000256" key="12">
    <source>
        <dbReference type="ARBA" id="ARBA00022840"/>
    </source>
</evidence>
<dbReference type="InterPro" id="IPR000719">
    <property type="entry name" value="Prot_kinase_dom"/>
</dbReference>
<dbReference type="AGR" id="Xenbase:XB-GENE-5965651"/>
<keyword evidence="9" id="KW-0547">Nucleotide-binding</keyword>
<dbReference type="OMA" id="ALERIMH"/>
<dbReference type="GO" id="GO:0004672">
    <property type="term" value="F:protein kinase activity"/>
    <property type="evidence" value="ECO:0007669"/>
    <property type="project" value="InterPro"/>
</dbReference>